<evidence type="ECO:0000259" key="2">
    <source>
        <dbReference type="Pfam" id="PF21360"/>
    </source>
</evidence>
<sequence length="327" mass="37216">MDEKRIIVTGIGGNVGQGVIRNIRATHFNIKVIGTNVEDFSAGNHLCDVFYKVPFAYDEAAYIASIKDIVVKEHIDLILPTTDFEIFYLSKHQNEISCEIAVSENKTAAYYLDKYTTFLHLKKHDIPFANSFLPSEYNNEYSSFILKPRQGRGSRGLQINPKDYKTFSDDEYMIQELHEGVEITTAFYVNKSNELHGFITFERSLENGTTTHCKVVSVYDSALKKILLDIIKVSHIKGSANLQAIVTKTGKIEPFEINCRISGTNSIRANFGFKDVTYTLEEWLFNQTPSQPIIEKGIATRILMDVIYKNTNDFKEAKDNSATHYIY</sequence>
<feature type="domain" description="ATP-grasp fold PylC-type" evidence="1">
    <location>
        <begin position="113"/>
        <end position="263"/>
    </location>
</feature>
<evidence type="ECO:0000259" key="1">
    <source>
        <dbReference type="Pfam" id="PF02655"/>
    </source>
</evidence>
<protein>
    <submittedName>
        <fullName evidence="3">ATP-grasp domain-containing protein</fullName>
    </submittedName>
</protein>
<keyword evidence="4" id="KW-1185">Reference proteome</keyword>
<accession>A0ABY7RZL0</accession>
<dbReference type="EMBL" id="CP116221">
    <property type="protein sequence ID" value="WCO02517.1"/>
    <property type="molecule type" value="Genomic_DNA"/>
</dbReference>
<dbReference type="Gene3D" id="3.30.470.20">
    <property type="entry name" value="ATP-grasp fold, B domain"/>
    <property type="match status" value="1"/>
</dbReference>
<evidence type="ECO:0000313" key="3">
    <source>
        <dbReference type="EMBL" id="WCO02517.1"/>
    </source>
</evidence>
<dbReference type="Proteomes" id="UP001202717">
    <property type="component" value="Chromosome"/>
</dbReference>
<proteinExistence type="predicted"/>
<gene>
    <name evidence="3" type="ORF">MUN68_003250</name>
</gene>
<evidence type="ECO:0000313" key="4">
    <source>
        <dbReference type="Proteomes" id="UP001202717"/>
    </source>
</evidence>
<dbReference type="RefSeq" id="WP_249995285.1">
    <property type="nucleotide sequence ID" value="NZ_CP116221.1"/>
</dbReference>
<dbReference type="Pfam" id="PF02655">
    <property type="entry name" value="ATP-grasp_3"/>
    <property type="match status" value="1"/>
</dbReference>
<dbReference type="SUPFAM" id="SSF56059">
    <property type="entry name" value="Glutathione synthetase ATP-binding domain-like"/>
    <property type="match status" value="1"/>
</dbReference>
<organism evidence="3 4">
    <name type="scientific">Psychroserpens ponticola</name>
    <dbReference type="NCBI Taxonomy" id="2932268"/>
    <lineage>
        <taxon>Bacteria</taxon>
        <taxon>Pseudomonadati</taxon>
        <taxon>Bacteroidota</taxon>
        <taxon>Flavobacteriia</taxon>
        <taxon>Flavobacteriales</taxon>
        <taxon>Flavobacteriaceae</taxon>
        <taxon>Psychroserpens</taxon>
    </lineage>
</organism>
<feature type="domain" description="PylC N-terminal" evidence="2">
    <location>
        <begin position="19"/>
        <end position="96"/>
    </location>
</feature>
<dbReference type="InterPro" id="IPR048764">
    <property type="entry name" value="PylC_N"/>
</dbReference>
<dbReference type="Gene3D" id="3.40.50.20">
    <property type="match status" value="1"/>
</dbReference>
<dbReference type="InterPro" id="IPR003806">
    <property type="entry name" value="ATP-grasp_PylC-type"/>
</dbReference>
<reference evidence="3 4" key="1">
    <citation type="submission" date="2023-01" db="EMBL/GenBank/DDBJ databases">
        <title>Psychroserpens ponticola sp. nov., isolated from seawater.</title>
        <authorList>
            <person name="Kristyanto S."/>
            <person name="Jung J."/>
            <person name="Kim J.M."/>
            <person name="Jeon C.O."/>
        </authorList>
    </citation>
    <scope>NUCLEOTIDE SEQUENCE [LARGE SCALE GENOMIC DNA]</scope>
    <source>
        <strain evidence="3 4">MSW6</strain>
    </source>
</reference>
<name>A0ABY7RZL0_9FLAO</name>
<dbReference type="Pfam" id="PF21360">
    <property type="entry name" value="PylC-like_N"/>
    <property type="match status" value="1"/>
</dbReference>